<protein>
    <submittedName>
        <fullName evidence="1">Uncharacterized protein</fullName>
    </submittedName>
</protein>
<dbReference type="Proteomes" id="UP000756921">
    <property type="component" value="Unassembled WGS sequence"/>
</dbReference>
<keyword evidence="2" id="KW-1185">Reference proteome</keyword>
<dbReference type="EMBL" id="WJXW01000005">
    <property type="protein sequence ID" value="KAF9735921.1"/>
    <property type="molecule type" value="Genomic_DNA"/>
</dbReference>
<evidence type="ECO:0000313" key="1">
    <source>
        <dbReference type="EMBL" id="KAF9735921.1"/>
    </source>
</evidence>
<dbReference type="AlphaFoldDB" id="A0A9P6GHV6"/>
<name>A0A9P6GHV6_9PLEO</name>
<accession>A0A9P6GHV6</accession>
<proteinExistence type="predicted"/>
<sequence>MRRCYQRKRLLQQNGFQKRANIAMYRRKGRSREEEAGLQMLQLRRQGHVRLGHQAKVCLLEEAVPQCECVRLY</sequence>
<comment type="caution">
    <text evidence="1">The sequence shown here is derived from an EMBL/GenBank/DDBJ whole genome shotgun (WGS) entry which is preliminary data.</text>
</comment>
<gene>
    <name evidence="1" type="ORF">PMIN01_05836</name>
</gene>
<reference evidence="1" key="1">
    <citation type="journal article" date="2020" name="Mol. Plant Microbe Interact.">
        <title>Genome Sequence of the Biocontrol Agent Coniothyrium minitans strain Conio (IMI 134523).</title>
        <authorList>
            <person name="Patel D."/>
            <person name="Shittu T.A."/>
            <person name="Baroncelli R."/>
            <person name="Muthumeenakshi S."/>
            <person name="Osborne T.H."/>
            <person name="Janganan T.K."/>
            <person name="Sreenivasaprasad S."/>
        </authorList>
    </citation>
    <scope>NUCLEOTIDE SEQUENCE</scope>
    <source>
        <strain evidence="1">Conio</strain>
    </source>
</reference>
<organism evidence="1 2">
    <name type="scientific">Paraphaeosphaeria minitans</name>
    <dbReference type="NCBI Taxonomy" id="565426"/>
    <lineage>
        <taxon>Eukaryota</taxon>
        <taxon>Fungi</taxon>
        <taxon>Dikarya</taxon>
        <taxon>Ascomycota</taxon>
        <taxon>Pezizomycotina</taxon>
        <taxon>Dothideomycetes</taxon>
        <taxon>Pleosporomycetidae</taxon>
        <taxon>Pleosporales</taxon>
        <taxon>Massarineae</taxon>
        <taxon>Didymosphaeriaceae</taxon>
        <taxon>Paraphaeosphaeria</taxon>
    </lineage>
</organism>
<evidence type="ECO:0000313" key="2">
    <source>
        <dbReference type="Proteomes" id="UP000756921"/>
    </source>
</evidence>